<dbReference type="RefSeq" id="WP_318750152.1">
    <property type="nucleotide sequence ID" value="NZ_CP132508.1"/>
</dbReference>
<evidence type="ECO:0000256" key="9">
    <source>
        <dbReference type="ARBA" id="ARBA00023004"/>
    </source>
</evidence>
<evidence type="ECO:0000256" key="3">
    <source>
        <dbReference type="ARBA" id="ARBA00012768"/>
    </source>
</evidence>
<dbReference type="CDD" id="cd09637">
    <property type="entry name" value="Cas4_I-A_I-B_I-C_I-D_II-B"/>
    <property type="match status" value="1"/>
</dbReference>
<dbReference type="EC" id="3.1.12.1" evidence="3 13"/>
<dbReference type="Pfam" id="PF01930">
    <property type="entry name" value="Cas_Cas4"/>
    <property type="match status" value="1"/>
</dbReference>
<evidence type="ECO:0000259" key="14">
    <source>
        <dbReference type="Pfam" id="PF01930"/>
    </source>
</evidence>
<dbReference type="InterPro" id="IPR022765">
    <property type="entry name" value="Dna2/Cas4_DUF83"/>
</dbReference>
<keyword evidence="5 13" id="KW-0540">Nuclease</keyword>
<reference evidence="15 16" key="1">
    <citation type="submission" date="2023-08" db="EMBL/GenBank/DDBJ databases">
        <title>Genome sequence of Thermaerobacter compostii strain Ins1, a spore-forming filamentous bacterium isolated from a deep geothermal reservoir.</title>
        <authorList>
            <person name="Bregnard D."/>
            <person name="Gonzalez D."/>
            <person name="Junier P."/>
        </authorList>
    </citation>
    <scope>NUCLEOTIDE SEQUENCE [LARGE SCALE GENOMIC DNA]</scope>
    <source>
        <strain evidence="15 16">Ins1</strain>
    </source>
</reference>
<evidence type="ECO:0000313" key="16">
    <source>
        <dbReference type="Proteomes" id="UP001304683"/>
    </source>
</evidence>
<dbReference type="InterPro" id="IPR011604">
    <property type="entry name" value="PDDEXK-like_dom_sf"/>
</dbReference>
<evidence type="ECO:0000313" key="15">
    <source>
        <dbReference type="EMBL" id="WPD18301.1"/>
    </source>
</evidence>
<organism evidence="15 16">
    <name type="scientific">Thermaerobacter composti</name>
    <dbReference type="NCBI Taxonomy" id="554949"/>
    <lineage>
        <taxon>Bacteria</taxon>
        <taxon>Bacillati</taxon>
        <taxon>Bacillota</taxon>
        <taxon>Clostridia</taxon>
        <taxon>Eubacteriales</taxon>
        <taxon>Clostridiales Family XVII. Incertae Sedis</taxon>
        <taxon>Thermaerobacter</taxon>
    </lineage>
</organism>
<gene>
    <name evidence="15" type="primary">cas4</name>
    <name evidence="15" type="ORF">Q5761_07920</name>
</gene>
<keyword evidence="12 13" id="KW-0464">Manganese</keyword>
<name>A0ABZ0QLC8_9FIRM</name>
<keyword evidence="8 13" id="KW-0269">Exonuclease</keyword>
<dbReference type="InterPro" id="IPR013343">
    <property type="entry name" value="CRISPR-assoc_prot_Cas4"/>
</dbReference>
<keyword evidence="11 13" id="KW-0051">Antiviral defense</keyword>
<keyword evidence="9 13" id="KW-0408">Iron</keyword>
<keyword evidence="10 13" id="KW-0411">Iron-sulfur</keyword>
<accession>A0ABZ0QLC8</accession>
<dbReference type="PANTHER" id="PTHR36531:SF6">
    <property type="entry name" value="DNA REPLICATION ATP-DEPENDENT HELICASE_NUCLEASE DNA2"/>
    <property type="match status" value="1"/>
</dbReference>
<keyword evidence="16" id="KW-1185">Reference proteome</keyword>
<comment type="cofactor">
    <cofactor evidence="1">
        <name>[4Fe-4S] cluster</name>
        <dbReference type="ChEBI" id="CHEBI:49883"/>
    </cofactor>
</comment>
<feature type="domain" description="DUF83" evidence="14">
    <location>
        <begin position="22"/>
        <end position="196"/>
    </location>
</feature>
<evidence type="ECO:0000256" key="4">
    <source>
        <dbReference type="ARBA" id="ARBA00020049"/>
    </source>
</evidence>
<evidence type="ECO:0000256" key="10">
    <source>
        <dbReference type="ARBA" id="ARBA00023014"/>
    </source>
</evidence>
<comment type="function">
    <text evidence="13">CRISPR (clustered regularly interspaced short palindromic repeat) is an adaptive immune system that provides protection against mobile genetic elements (viruses, transposable elements and conjugative plasmids). CRISPR clusters contain sequences complementary to antecedent mobile elements and target invading nucleic acids. CRISPR clusters are transcribed and processed into CRISPR RNA (crRNA).</text>
</comment>
<sequence>MPPTEQGATMNPRDGTDYLPISMLNQWAYCPRRFYYMYVLGEMEHNAPVLEGMLQHERVHAGGVESEGEARVHRRVYVWSDRLRIAGFADLVEVRGGVLLPVEYKHGRMGRWLNDHIQLCAQAMCLEERTGRPVPRGAVFYWGSRRRQVVELDAKLRARTEAAIVQARALAESGALPPPLTHRAKCRDCSLEPVCLPREVRRLREEAAGHGGAGGSCEPWRRST</sequence>
<evidence type="ECO:0000256" key="5">
    <source>
        <dbReference type="ARBA" id="ARBA00022722"/>
    </source>
</evidence>
<protein>
    <recommendedName>
        <fullName evidence="4 13">CRISPR-associated exonuclease Cas4</fullName>
        <ecNumber evidence="3 13">3.1.12.1</ecNumber>
    </recommendedName>
</protein>
<keyword evidence="6 13" id="KW-0479">Metal-binding</keyword>
<comment type="cofactor">
    <cofactor evidence="13">
        <name>Mg(2+)</name>
        <dbReference type="ChEBI" id="CHEBI:18420"/>
    </cofactor>
    <cofactor evidence="13">
        <name>Mn(2+)</name>
        <dbReference type="ChEBI" id="CHEBI:29035"/>
    </cofactor>
    <text evidence="13">Mg(2+) or Mn(2+) required for ssDNA cleavage activity.</text>
</comment>
<evidence type="ECO:0000256" key="13">
    <source>
        <dbReference type="RuleBase" id="RU365022"/>
    </source>
</evidence>
<comment type="similarity">
    <text evidence="2 13">Belongs to the CRISPR-associated exonuclease Cas4 family.</text>
</comment>
<proteinExistence type="inferred from homology"/>
<keyword evidence="7 13" id="KW-0378">Hydrolase</keyword>
<dbReference type="Proteomes" id="UP001304683">
    <property type="component" value="Chromosome"/>
</dbReference>
<evidence type="ECO:0000256" key="6">
    <source>
        <dbReference type="ARBA" id="ARBA00022723"/>
    </source>
</evidence>
<dbReference type="Gene3D" id="3.90.320.10">
    <property type="match status" value="1"/>
</dbReference>
<dbReference type="InterPro" id="IPR051827">
    <property type="entry name" value="Cas4_exonuclease"/>
</dbReference>
<evidence type="ECO:0000256" key="2">
    <source>
        <dbReference type="ARBA" id="ARBA00009189"/>
    </source>
</evidence>
<evidence type="ECO:0000256" key="7">
    <source>
        <dbReference type="ARBA" id="ARBA00022801"/>
    </source>
</evidence>
<dbReference type="NCBIfam" id="TIGR00372">
    <property type="entry name" value="cas4"/>
    <property type="match status" value="1"/>
</dbReference>
<evidence type="ECO:0000256" key="12">
    <source>
        <dbReference type="ARBA" id="ARBA00023211"/>
    </source>
</evidence>
<evidence type="ECO:0000256" key="8">
    <source>
        <dbReference type="ARBA" id="ARBA00022839"/>
    </source>
</evidence>
<dbReference type="EMBL" id="CP132508">
    <property type="protein sequence ID" value="WPD18301.1"/>
    <property type="molecule type" value="Genomic_DNA"/>
</dbReference>
<evidence type="ECO:0000256" key="11">
    <source>
        <dbReference type="ARBA" id="ARBA00023118"/>
    </source>
</evidence>
<comment type="cofactor">
    <cofactor evidence="13">
        <name>iron-sulfur cluster</name>
        <dbReference type="ChEBI" id="CHEBI:30408"/>
    </cofactor>
</comment>
<evidence type="ECO:0000256" key="1">
    <source>
        <dbReference type="ARBA" id="ARBA00001966"/>
    </source>
</evidence>
<dbReference type="PANTHER" id="PTHR36531">
    <property type="entry name" value="CRISPR-ASSOCIATED EXONUCLEASE CAS4"/>
    <property type="match status" value="1"/>
</dbReference>